<accession>A0ABR0D8P7</accession>
<evidence type="ECO:0000259" key="3">
    <source>
        <dbReference type="Pfam" id="PF22936"/>
    </source>
</evidence>
<dbReference type="EMBL" id="JAYDYQ010002533">
    <property type="protein sequence ID" value="KAK4485365.1"/>
    <property type="molecule type" value="Genomic_DNA"/>
</dbReference>
<dbReference type="PANTHER" id="PTHR43222">
    <property type="entry name" value="NUDIX HYDROLASE 23"/>
    <property type="match status" value="1"/>
</dbReference>
<dbReference type="SUPFAM" id="SSF55811">
    <property type="entry name" value="Nudix"/>
    <property type="match status" value="1"/>
</dbReference>
<evidence type="ECO:0000313" key="4">
    <source>
        <dbReference type="EMBL" id="KAK4485365.1"/>
    </source>
</evidence>
<dbReference type="Pfam" id="PF14803">
    <property type="entry name" value="Zn_ribbon_Nudix"/>
    <property type="match status" value="1"/>
</dbReference>
<evidence type="ECO:0000256" key="1">
    <source>
        <dbReference type="SAM" id="MobiDB-lite"/>
    </source>
</evidence>
<protein>
    <recommendedName>
        <fullName evidence="6">J domain-containing protein</fullName>
    </recommendedName>
</protein>
<name>A0ABR0D8P7_9LAMI</name>
<dbReference type="Proteomes" id="UP001291926">
    <property type="component" value="Unassembled WGS sequence"/>
</dbReference>
<proteinExistence type="predicted"/>
<comment type="caution">
    <text evidence="4">The sequence shown here is derived from an EMBL/GenBank/DDBJ whole genome shotgun (WGS) entry which is preliminary data.</text>
</comment>
<dbReference type="InterPro" id="IPR054722">
    <property type="entry name" value="PolX-like_BBD"/>
</dbReference>
<dbReference type="InterPro" id="IPR015797">
    <property type="entry name" value="NUDIX_hydrolase-like_dom_sf"/>
</dbReference>
<feature type="domain" description="Retrovirus-related Pol polyprotein from transposon TNT 1-94-like beta-barrel" evidence="3">
    <location>
        <begin position="23"/>
        <end position="97"/>
    </location>
</feature>
<dbReference type="InterPro" id="IPR029401">
    <property type="entry name" value="Nudix_N"/>
</dbReference>
<dbReference type="InterPro" id="IPR036869">
    <property type="entry name" value="J_dom_sf"/>
</dbReference>
<dbReference type="Gene3D" id="2.20.70.10">
    <property type="match status" value="1"/>
</dbReference>
<dbReference type="PANTHER" id="PTHR43222:SF2">
    <property type="entry name" value="NUDIX HYDROLASE 23, CHLOROPLASTIC"/>
    <property type="match status" value="1"/>
</dbReference>
<reference evidence="4 5" key="1">
    <citation type="journal article" date="2023" name="bioRxiv">
        <title>Genome report: Whole genome sequence and annotation of Penstemon davidsonii.</title>
        <authorList>
            <person name="Ostevik K.L."/>
            <person name="Alabady M."/>
            <person name="Zhang M."/>
            <person name="Rausher M.D."/>
        </authorList>
    </citation>
    <scope>NUCLEOTIDE SEQUENCE [LARGE SCALE GENOMIC DNA]</scope>
    <source>
        <strain evidence="4">DNT005</strain>
        <tissue evidence="4">Whole leaf</tissue>
    </source>
</reference>
<feature type="region of interest" description="Disordered" evidence="1">
    <location>
        <begin position="165"/>
        <end position="187"/>
    </location>
</feature>
<dbReference type="Pfam" id="PF22936">
    <property type="entry name" value="Pol_BBD"/>
    <property type="match status" value="1"/>
</dbReference>
<organism evidence="4 5">
    <name type="scientific">Penstemon davidsonii</name>
    <dbReference type="NCBI Taxonomy" id="160366"/>
    <lineage>
        <taxon>Eukaryota</taxon>
        <taxon>Viridiplantae</taxon>
        <taxon>Streptophyta</taxon>
        <taxon>Embryophyta</taxon>
        <taxon>Tracheophyta</taxon>
        <taxon>Spermatophyta</taxon>
        <taxon>Magnoliopsida</taxon>
        <taxon>eudicotyledons</taxon>
        <taxon>Gunneridae</taxon>
        <taxon>Pentapetalae</taxon>
        <taxon>asterids</taxon>
        <taxon>lamiids</taxon>
        <taxon>Lamiales</taxon>
        <taxon>Plantaginaceae</taxon>
        <taxon>Cheloneae</taxon>
        <taxon>Penstemon</taxon>
    </lineage>
</organism>
<evidence type="ECO:0000259" key="2">
    <source>
        <dbReference type="Pfam" id="PF14803"/>
    </source>
</evidence>
<sequence length="304" mass="34321">MKDDEWKLLDKLSELSESNEESWVLDSGASFQATSRKRLFEEYVPGNLGKVYLGDDLPCDILGKGTMKIKLNWPEWKLNDVRHIPYLRNNLIFVEGLLLTRGDDNGLCKVYIKKVLVPHERVKFDQNGLTVGEAEDKCVLWDIANVYGQESGNVNENRSSWNYQNQDEKTKKSSNQSGSSSSKSFNNSVSADMASERLALGLNATGPLNLEDVKTAYRACAVKWHPDHHQGLSKGSTRKINFCQWCGGPTKHEIPDGEEKTRAICTHCGKIAYENPKMVVGCLIQHENKILLCKRKIQPSYGLW</sequence>
<dbReference type="Gene3D" id="1.10.287.110">
    <property type="entry name" value="DnaJ domain"/>
    <property type="match status" value="1"/>
</dbReference>
<gene>
    <name evidence="4" type="ORF">RD792_008004</name>
</gene>
<keyword evidence="5" id="KW-1185">Reference proteome</keyword>
<evidence type="ECO:0000313" key="5">
    <source>
        <dbReference type="Proteomes" id="UP001291926"/>
    </source>
</evidence>
<dbReference type="SUPFAM" id="SSF46565">
    <property type="entry name" value="Chaperone J-domain"/>
    <property type="match status" value="1"/>
</dbReference>
<feature type="compositionally biased region" description="Low complexity" evidence="1">
    <location>
        <begin position="173"/>
        <end position="187"/>
    </location>
</feature>
<feature type="domain" description="Nudix hydrolase N-terminal" evidence="2">
    <location>
        <begin position="241"/>
        <end position="274"/>
    </location>
</feature>
<evidence type="ECO:0008006" key="6">
    <source>
        <dbReference type="Google" id="ProtNLM"/>
    </source>
</evidence>